<organism evidence="1 2">
    <name type="scientific">Fusarium solani</name>
    <name type="common">Filamentous fungus</name>
    <dbReference type="NCBI Taxonomy" id="169388"/>
    <lineage>
        <taxon>Eukaryota</taxon>
        <taxon>Fungi</taxon>
        <taxon>Dikarya</taxon>
        <taxon>Ascomycota</taxon>
        <taxon>Pezizomycotina</taxon>
        <taxon>Sordariomycetes</taxon>
        <taxon>Hypocreomycetidae</taxon>
        <taxon>Hypocreales</taxon>
        <taxon>Nectriaceae</taxon>
        <taxon>Fusarium</taxon>
        <taxon>Fusarium solani species complex</taxon>
    </lineage>
</organism>
<dbReference type="EMBL" id="JAGTJS010000066">
    <property type="protein sequence ID" value="KAH7221109.1"/>
    <property type="molecule type" value="Genomic_DNA"/>
</dbReference>
<dbReference type="AlphaFoldDB" id="A0A9P9FXX5"/>
<accession>A0A9P9FXX5</accession>
<comment type="caution">
    <text evidence="1">The sequence shown here is derived from an EMBL/GenBank/DDBJ whole genome shotgun (WGS) entry which is preliminary data.</text>
</comment>
<dbReference type="Proteomes" id="UP000736672">
    <property type="component" value="Unassembled WGS sequence"/>
</dbReference>
<keyword evidence="2" id="KW-1185">Reference proteome</keyword>
<evidence type="ECO:0000313" key="2">
    <source>
        <dbReference type="Proteomes" id="UP000736672"/>
    </source>
</evidence>
<proteinExistence type="predicted"/>
<reference evidence="1" key="1">
    <citation type="journal article" date="2021" name="Nat. Commun.">
        <title>Genetic determinants of endophytism in the Arabidopsis root mycobiome.</title>
        <authorList>
            <person name="Mesny F."/>
            <person name="Miyauchi S."/>
            <person name="Thiergart T."/>
            <person name="Pickel B."/>
            <person name="Atanasova L."/>
            <person name="Karlsson M."/>
            <person name="Huettel B."/>
            <person name="Barry K.W."/>
            <person name="Haridas S."/>
            <person name="Chen C."/>
            <person name="Bauer D."/>
            <person name="Andreopoulos W."/>
            <person name="Pangilinan J."/>
            <person name="LaButti K."/>
            <person name="Riley R."/>
            <person name="Lipzen A."/>
            <person name="Clum A."/>
            <person name="Drula E."/>
            <person name="Henrissat B."/>
            <person name="Kohler A."/>
            <person name="Grigoriev I.V."/>
            <person name="Martin F.M."/>
            <person name="Hacquard S."/>
        </authorList>
    </citation>
    <scope>NUCLEOTIDE SEQUENCE</scope>
    <source>
        <strain evidence="1">FSSC 5 MPI-SDFR-AT-0091</strain>
    </source>
</reference>
<dbReference type="OrthoDB" id="5235440at2759"/>
<protein>
    <submittedName>
        <fullName evidence="1">Uncharacterized protein</fullName>
    </submittedName>
</protein>
<evidence type="ECO:0000313" key="1">
    <source>
        <dbReference type="EMBL" id="KAH7221109.1"/>
    </source>
</evidence>
<name>A0A9P9FXX5_FUSSL</name>
<sequence length="318" mass="37489">MPSTRGNRDPALPDDDIHHRENVVTALHLRHEDEYNIWWRRDGSMTGVDRRHLPAGFIEPKRAYQFLDKDLIVYLETTSVSGYHSTKIARYIYREWLHLHDGRPPFQRDGFFAKALSACHRRICQQLSDRLDDLVDFYPRTRSRTPRPPFFEPIPSKKIQSWRESGYILRHLFRALYIVVDRKCLEESREPDPIWQDHDSLSRCTVLLVKTGDEAHLHSPINFLPLFDAGLALNVNRVDYHGDVEETVVRVKLDVAVRFVWELLCVGGKGYELFSPIGIDNNEYAWLAIRRALARMNNEAFEEDQVYPMWERIRDWTC</sequence>
<gene>
    <name evidence="1" type="ORF">B0J15DRAFT_518529</name>
</gene>